<dbReference type="GO" id="GO:0000160">
    <property type="term" value="P:phosphorelay signal transduction system"/>
    <property type="evidence" value="ECO:0007669"/>
    <property type="project" value="UniProtKB-KW"/>
</dbReference>
<dbReference type="Gene3D" id="1.10.10.10">
    <property type="entry name" value="Winged helix-like DNA-binding domain superfamily/Winged helix DNA-binding domain"/>
    <property type="match status" value="1"/>
</dbReference>
<accession>A0AAU8KD37</accession>
<dbReference type="Pfam" id="PF00931">
    <property type="entry name" value="NB-ARC"/>
    <property type="match status" value="1"/>
</dbReference>
<dbReference type="Gene3D" id="3.40.50.300">
    <property type="entry name" value="P-loop containing nucleotide triphosphate hydrolases"/>
    <property type="match status" value="1"/>
</dbReference>
<sequence>MQFRVLGPVEAVDHGGEPLPVSAPMLRALLAALILRPGRPVPVEDLADQLWGERLPANVRTTLRNYVMRLRRALPGDHIRTVPGGYLLAAEAEETDLGRFRSLVLRARELAPRETEEAVVLLREALALWRGAPLADLPDLPLRADQRPRLEELHLSATEECYELELALGRHETLVDEVSAAARRHRLRERLTRLLMLALHRCGRTAEALAVYQEVRRELVDELAIEPGAETRALEQAILRDDPSLALPARSTAPSRTRAGRGQGAFPPLPSVFVGRDGELARLRAQLSDASDAPAVCLIDGPGGVGKSALALRAAHDVAARFPDGLCYVDLRGADPQRPPLATEDAARALLVGLGSAAEELPDDPAALLELHHTELAGRRILLVLDNAVDTAQIVPLIPVERGSAALVTSRTLLTGVEQARHCHLEVLTDTEAVTLIRTVSGRAAEPGDQAHWEELARLCGRLPLALRIIATRLASRPRWSAADWADQLRDERGRLAELVTSDLDARASLLLSIEQLAGGDESDRRAAELFPLLGTAAITSYGAHTAAALGRHTAGEARDALERLTDAQIASSPRPGSYQLHDLVRAAAVGQAALLPRARSRAALEGLAAWYLGSLYGLNKPLRVVRFDRTDDGIARFPRGLRFERADEALAWVDAAMEDIVALTDQLSDAAFDDAPPALADFTLEACRALETYFTFRLRWRPQEHLCGALLRTAERRGDTWSRAVALGQLGKVAGQRDDGAKGEVLLREAMGLFAQLGVWEEETNARHNLVPCLALSGRLDEAIQEARELYDDLHARPVPGRMLPSLANNLARCLRMQGRQGEAIGLLREAYTASPIDYHLAGSIAAVLGECHLENGEWEEAVRWAGRGLTHAAEELFDSYQVAGMHTTLGTALLRLGRDEEARDANARAGRLLRELNEREAASLSMRTKAHGPAPSSGSG</sequence>
<dbReference type="PROSITE" id="PS51755">
    <property type="entry name" value="OMPR_PHOB"/>
    <property type="match status" value="1"/>
</dbReference>
<keyword evidence="5" id="KW-0804">Transcription</keyword>
<keyword evidence="4 6" id="KW-0238">DNA-binding</keyword>
<evidence type="ECO:0000256" key="3">
    <source>
        <dbReference type="ARBA" id="ARBA00023015"/>
    </source>
</evidence>
<dbReference type="InterPro" id="IPR011990">
    <property type="entry name" value="TPR-like_helical_dom_sf"/>
</dbReference>
<protein>
    <submittedName>
        <fullName evidence="8">BTAD domain-containing putative transcriptional regulator</fullName>
    </submittedName>
</protein>
<dbReference type="InterPro" id="IPR027417">
    <property type="entry name" value="P-loop_NTPase"/>
</dbReference>
<gene>
    <name evidence="8" type="ORF">R1Y80_04730</name>
</gene>
<name>A0AAU8KD37_9ACTN</name>
<evidence type="ECO:0000256" key="1">
    <source>
        <dbReference type="ARBA" id="ARBA00005820"/>
    </source>
</evidence>
<evidence type="ECO:0000256" key="6">
    <source>
        <dbReference type="PROSITE-ProRule" id="PRU01091"/>
    </source>
</evidence>
<evidence type="ECO:0000256" key="5">
    <source>
        <dbReference type="ARBA" id="ARBA00023163"/>
    </source>
</evidence>
<evidence type="ECO:0000256" key="4">
    <source>
        <dbReference type="ARBA" id="ARBA00023125"/>
    </source>
</evidence>
<evidence type="ECO:0000313" key="8">
    <source>
        <dbReference type="EMBL" id="XCN12983.1"/>
    </source>
</evidence>
<proteinExistence type="inferred from homology"/>
<dbReference type="PANTHER" id="PTHR35807">
    <property type="entry name" value="TRANSCRIPTIONAL REGULATOR REDD-RELATED"/>
    <property type="match status" value="1"/>
</dbReference>
<dbReference type="InterPro" id="IPR051677">
    <property type="entry name" value="AfsR-DnrI-RedD_regulator"/>
</dbReference>
<organism evidence="8">
    <name type="scientific">Streptomyces sp. JL1001</name>
    <dbReference type="NCBI Taxonomy" id="3078227"/>
    <lineage>
        <taxon>Bacteria</taxon>
        <taxon>Bacillati</taxon>
        <taxon>Actinomycetota</taxon>
        <taxon>Actinomycetes</taxon>
        <taxon>Kitasatosporales</taxon>
        <taxon>Streptomycetaceae</taxon>
        <taxon>Streptomyces</taxon>
    </lineage>
</organism>
<dbReference type="PANTHER" id="PTHR35807:SF1">
    <property type="entry name" value="TRANSCRIPTIONAL REGULATOR REDD"/>
    <property type="match status" value="1"/>
</dbReference>
<dbReference type="SUPFAM" id="SSF52540">
    <property type="entry name" value="P-loop containing nucleoside triphosphate hydrolases"/>
    <property type="match status" value="1"/>
</dbReference>
<dbReference type="SMART" id="SM01043">
    <property type="entry name" value="BTAD"/>
    <property type="match status" value="1"/>
</dbReference>
<dbReference type="Pfam" id="PF00486">
    <property type="entry name" value="Trans_reg_C"/>
    <property type="match status" value="1"/>
</dbReference>
<reference evidence="8" key="1">
    <citation type="submission" date="2023-10" db="EMBL/GenBank/DDBJ databases">
        <title>Complete genome sequence of Streptomyces sp. JL1001.</title>
        <authorList>
            <person name="Jiang L."/>
        </authorList>
    </citation>
    <scope>NUCLEOTIDE SEQUENCE</scope>
    <source>
        <strain evidence="8">JL1001</strain>
    </source>
</reference>
<dbReference type="PRINTS" id="PR00364">
    <property type="entry name" value="DISEASERSIST"/>
</dbReference>
<evidence type="ECO:0000256" key="2">
    <source>
        <dbReference type="ARBA" id="ARBA00023012"/>
    </source>
</evidence>
<dbReference type="GO" id="GO:0006355">
    <property type="term" value="P:regulation of DNA-templated transcription"/>
    <property type="evidence" value="ECO:0007669"/>
    <property type="project" value="InterPro"/>
</dbReference>
<comment type="similarity">
    <text evidence="1">Belongs to the AfsR/DnrI/RedD regulatory family.</text>
</comment>
<dbReference type="InterPro" id="IPR005158">
    <property type="entry name" value="BTAD"/>
</dbReference>
<dbReference type="EMBL" id="CP136798">
    <property type="protein sequence ID" value="XCN12983.1"/>
    <property type="molecule type" value="Genomic_DNA"/>
</dbReference>
<dbReference type="InterPro" id="IPR016032">
    <property type="entry name" value="Sig_transdc_resp-reg_C-effctor"/>
</dbReference>
<feature type="domain" description="OmpR/PhoB-type" evidence="7">
    <location>
        <begin position="1"/>
        <end position="90"/>
    </location>
</feature>
<dbReference type="AlphaFoldDB" id="A0AAU8KD37"/>
<dbReference type="CDD" id="cd15831">
    <property type="entry name" value="BTAD"/>
    <property type="match status" value="1"/>
</dbReference>
<dbReference type="GO" id="GO:0003677">
    <property type="term" value="F:DNA binding"/>
    <property type="evidence" value="ECO:0007669"/>
    <property type="project" value="UniProtKB-UniRule"/>
</dbReference>
<dbReference type="GO" id="GO:0043531">
    <property type="term" value="F:ADP binding"/>
    <property type="evidence" value="ECO:0007669"/>
    <property type="project" value="InterPro"/>
</dbReference>
<dbReference type="SUPFAM" id="SSF46894">
    <property type="entry name" value="C-terminal effector domain of the bipartite response regulators"/>
    <property type="match status" value="1"/>
</dbReference>
<dbReference type="InterPro" id="IPR002182">
    <property type="entry name" value="NB-ARC"/>
</dbReference>
<evidence type="ECO:0000259" key="7">
    <source>
        <dbReference type="PROSITE" id="PS51755"/>
    </source>
</evidence>
<feature type="DNA-binding region" description="OmpR/PhoB-type" evidence="6">
    <location>
        <begin position="1"/>
        <end position="90"/>
    </location>
</feature>
<keyword evidence="3" id="KW-0805">Transcription regulation</keyword>
<keyword evidence="2" id="KW-0902">Two-component regulatory system</keyword>
<dbReference type="Gene3D" id="1.25.40.10">
    <property type="entry name" value="Tetratricopeptide repeat domain"/>
    <property type="match status" value="2"/>
</dbReference>
<dbReference type="SUPFAM" id="SSF48452">
    <property type="entry name" value="TPR-like"/>
    <property type="match status" value="3"/>
</dbReference>
<dbReference type="RefSeq" id="WP_354596478.1">
    <property type="nucleotide sequence ID" value="NZ_CP136798.1"/>
</dbReference>
<dbReference type="InterPro" id="IPR001867">
    <property type="entry name" value="OmpR/PhoB-type_DNA-bd"/>
</dbReference>
<dbReference type="Pfam" id="PF03704">
    <property type="entry name" value="BTAD"/>
    <property type="match status" value="1"/>
</dbReference>
<dbReference type="InterPro" id="IPR036388">
    <property type="entry name" value="WH-like_DNA-bd_sf"/>
</dbReference>
<dbReference type="SMART" id="SM00862">
    <property type="entry name" value="Trans_reg_C"/>
    <property type="match status" value="1"/>
</dbReference>